<protein>
    <recommendedName>
        <fullName evidence="5">Peptidase M15</fullName>
    </recommendedName>
</protein>
<dbReference type="Proteomes" id="UP000297982">
    <property type="component" value="Unassembled WGS sequence"/>
</dbReference>
<dbReference type="InterPro" id="IPR002477">
    <property type="entry name" value="Peptidoglycan-bd-like"/>
</dbReference>
<dbReference type="Gene3D" id="1.10.101.10">
    <property type="entry name" value="PGBD-like superfamily/PGBD"/>
    <property type="match status" value="1"/>
</dbReference>
<dbReference type="STRING" id="192814.GCA_900166575_03139"/>
<dbReference type="InterPro" id="IPR036366">
    <property type="entry name" value="PGBDSf"/>
</dbReference>
<dbReference type="CDD" id="cd14845">
    <property type="entry name" value="L-Ala-D-Glu_peptidase_like"/>
    <property type="match status" value="1"/>
</dbReference>
<dbReference type="EMBL" id="SRJC01000005">
    <property type="protein sequence ID" value="TGB01674.1"/>
    <property type="molecule type" value="Genomic_DNA"/>
</dbReference>
<feature type="domain" description="Peptidase M15C" evidence="2">
    <location>
        <begin position="80"/>
        <end position="142"/>
    </location>
</feature>
<evidence type="ECO:0000259" key="2">
    <source>
        <dbReference type="Pfam" id="PF13539"/>
    </source>
</evidence>
<keyword evidence="4" id="KW-1185">Reference proteome</keyword>
<dbReference type="InterPro" id="IPR036365">
    <property type="entry name" value="PGBD-like_sf"/>
</dbReference>
<name>A0A4Z0GX60_9BACI</name>
<sequence length="213" mass="23783">MIALQTLKKRSAERMGKVKPIVKEKALLLIARAYEEKICVQISSGYRSLERQAALYGQGRKDYVWRGKSYGSAGPIVTNAKPGQSVHNEGRAVDFFLVTSDGSKALWNVDNRWKRVAAIAKEIGFLWGGDWSSFPDYPHLEWSESSYDVLRRGDKGRAVSELQRTLCASGYHLKIDGSFGPRTEAAVKQFQEDHAIEVDGLVGPITQSLLSRH</sequence>
<dbReference type="InterPro" id="IPR039561">
    <property type="entry name" value="Peptidase_M15C"/>
</dbReference>
<dbReference type="InterPro" id="IPR009045">
    <property type="entry name" value="Zn_M74/Hedgehog-like"/>
</dbReference>
<dbReference type="AlphaFoldDB" id="A0A4Z0GX60"/>
<feature type="domain" description="Peptidoglycan binding-like" evidence="1">
    <location>
        <begin position="156"/>
        <end position="208"/>
    </location>
</feature>
<dbReference type="SUPFAM" id="SSF55166">
    <property type="entry name" value="Hedgehog/DD-peptidase"/>
    <property type="match status" value="1"/>
</dbReference>
<evidence type="ECO:0008006" key="5">
    <source>
        <dbReference type="Google" id="ProtNLM"/>
    </source>
</evidence>
<dbReference type="Gene3D" id="3.30.1380.10">
    <property type="match status" value="1"/>
</dbReference>
<dbReference type="GO" id="GO:0008233">
    <property type="term" value="F:peptidase activity"/>
    <property type="evidence" value="ECO:0007669"/>
    <property type="project" value="InterPro"/>
</dbReference>
<dbReference type="RefSeq" id="WP_135328362.1">
    <property type="nucleotide sequence ID" value="NZ_SRJC01000005.1"/>
</dbReference>
<accession>A0A4Z0GX60</accession>
<organism evidence="3 4">
    <name type="scientific">Halobacillus salinus</name>
    <dbReference type="NCBI Taxonomy" id="192814"/>
    <lineage>
        <taxon>Bacteria</taxon>
        <taxon>Bacillati</taxon>
        <taxon>Bacillota</taxon>
        <taxon>Bacilli</taxon>
        <taxon>Bacillales</taxon>
        <taxon>Bacillaceae</taxon>
        <taxon>Halobacillus</taxon>
    </lineage>
</organism>
<dbReference type="Pfam" id="PF01471">
    <property type="entry name" value="PG_binding_1"/>
    <property type="match status" value="1"/>
</dbReference>
<proteinExistence type="predicted"/>
<evidence type="ECO:0000259" key="1">
    <source>
        <dbReference type="Pfam" id="PF01471"/>
    </source>
</evidence>
<evidence type="ECO:0000313" key="3">
    <source>
        <dbReference type="EMBL" id="TGB01674.1"/>
    </source>
</evidence>
<reference evidence="3 4" key="1">
    <citation type="journal article" date="2003" name="Int. J. Syst. Evol. Microbiol.">
        <title>Halobacillus salinus sp. nov., isolated from a salt lake on the coast of the East Sea in Korea.</title>
        <authorList>
            <person name="Yoon J.H."/>
            <person name="Kang K.H."/>
            <person name="Park Y.H."/>
        </authorList>
    </citation>
    <scope>NUCLEOTIDE SEQUENCE [LARGE SCALE GENOMIC DNA]</scope>
    <source>
        <strain evidence="3 4">HSL-3</strain>
    </source>
</reference>
<gene>
    <name evidence="3" type="ORF">E4663_16090</name>
</gene>
<dbReference type="SUPFAM" id="SSF47090">
    <property type="entry name" value="PGBD-like"/>
    <property type="match status" value="1"/>
</dbReference>
<evidence type="ECO:0000313" key="4">
    <source>
        <dbReference type="Proteomes" id="UP000297982"/>
    </source>
</evidence>
<dbReference type="Pfam" id="PF13539">
    <property type="entry name" value="Peptidase_M15_4"/>
    <property type="match status" value="1"/>
</dbReference>
<comment type="caution">
    <text evidence="3">The sequence shown here is derived from an EMBL/GenBank/DDBJ whole genome shotgun (WGS) entry which is preliminary data.</text>
</comment>